<dbReference type="EMBL" id="QGNW01000206">
    <property type="protein sequence ID" value="RVW85220.1"/>
    <property type="molecule type" value="Genomic_DNA"/>
</dbReference>
<sequence length="216" mass="24367">MKDSSSPFYLHYGDHPGLILVSHHLFGSNYNTQSRTMMMVLMMKNKVEFINGYISWPASDDILFNAMNRYNNMGQILMMEPLPPLTKVFALVIQEERQWNINYGSSSFRNLLVLGHTIDKCYKLHGYPPGYKSRSKNSIGQAQTHQTISVISNDTSSTLSDATLGVLSSYQCQQFIALLSSQLHQAMTATPKLQELGVPSVSNFLGLYVREDDWDG</sequence>
<dbReference type="Proteomes" id="UP000288805">
    <property type="component" value="Unassembled WGS sequence"/>
</dbReference>
<dbReference type="Pfam" id="PF14244">
    <property type="entry name" value="Retrotran_gag_3"/>
    <property type="match status" value="1"/>
</dbReference>
<comment type="caution">
    <text evidence="2">The sequence shown here is derived from an EMBL/GenBank/DDBJ whole genome shotgun (WGS) entry which is preliminary data.</text>
</comment>
<dbReference type="AlphaFoldDB" id="A0A438HL63"/>
<feature type="domain" description="Retrotransposon Copia-like N-terminal" evidence="1">
    <location>
        <begin position="11"/>
        <end position="58"/>
    </location>
</feature>
<evidence type="ECO:0000313" key="2">
    <source>
        <dbReference type="EMBL" id="RVW85220.1"/>
    </source>
</evidence>
<name>A0A438HL63_VITVI</name>
<dbReference type="PANTHER" id="PTHR34222">
    <property type="entry name" value="GAG_PRE-INTEGRS DOMAIN-CONTAINING PROTEIN"/>
    <property type="match status" value="1"/>
</dbReference>
<organism evidence="2 3">
    <name type="scientific">Vitis vinifera</name>
    <name type="common">Grape</name>
    <dbReference type="NCBI Taxonomy" id="29760"/>
    <lineage>
        <taxon>Eukaryota</taxon>
        <taxon>Viridiplantae</taxon>
        <taxon>Streptophyta</taxon>
        <taxon>Embryophyta</taxon>
        <taxon>Tracheophyta</taxon>
        <taxon>Spermatophyta</taxon>
        <taxon>Magnoliopsida</taxon>
        <taxon>eudicotyledons</taxon>
        <taxon>Gunneridae</taxon>
        <taxon>Pentapetalae</taxon>
        <taxon>rosids</taxon>
        <taxon>Vitales</taxon>
        <taxon>Vitaceae</taxon>
        <taxon>Viteae</taxon>
        <taxon>Vitis</taxon>
    </lineage>
</organism>
<dbReference type="InterPro" id="IPR029472">
    <property type="entry name" value="Copia-like_N"/>
</dbReference>
<protein>
    <recommendedName>
        <fullName evidence="1">Retrotransposon Copia-like N-terminal domain-containing protein</fullName>
    </recommendedName>
</protein>
<proteinExistence type="predicted"/>
<evidence type="ECO:0000259" key="1">
    <source>
        <dbReference type="Pfam" id="PF14244"/>
    </source>
</evidence>
<evidence type="ECO:0000313" key="3">
    <source>
        <dbReference type="Proteomes" id="UP000288805"/>
    </source>
</evidence>
<dbReference type="PANTHER" id="PTHR34222:SF99">
    <property type="entry name" value="PROTEIN, PUTATIVE-RELATED"/>
    <property type="match status" value="1"/>
</dbReference>
<accession>A0A438HL63</accession>
<gene>
    <name evidence="2" type="ORF">CK203_046612</name>
</gene>
<reference evidence="2 3" key="1">
    <citation type="journal article" date="2018" name="PLoS Genet.">
        <title>Population sequencing reveals clonal diversity and ancestral inbreeding in the grapevine cultivar Chardonnay.</title>
        <authorList>
            <person name="Roach M.J."/>
            <person name="Johnson D.L."/>
            <person name="Bohlmann J."/>
            <person name="van Vuuren H.J."/>
            <person name="Jones S.J."/>
            <person name="Pretorius I.S."/>
            <person name="Schmidt S.A."/>
            <person name="Borneman A.R."/>
        </authorList>
    </citation>
    <scope>NUCLEOTIDE SEQUENCE [LARGE SCALE GENOMIC DNA]</scope>
    <source>
        <strain evidence="3">cv. Chardonnay</strain>
        <tissue evidence="2">Leaf</tissue>
    </source>
</reference>